<reference evidence="1" key="2">
    <citation type="journal article" date="2015" name="Fish Shellfish Immunol.">
        <title>Early steps in the European eel (Anguilla anguilla)-Vibrio vulnificus interaction in the gills: Role of the RtxA13 toxin.</title>
        <authorList>
            <person name="Callol A."/>
            <person name="Pajuelo D."/>
            <person name="Ebbesson L."/>
            <person name="Teles M."/>
            <person name="MacKenzie S."/>
            <person name="Amaro C."/>
        </authorList>
    </citation>
    <scope>NUCLEOTIDE SEQUENCE</scope>
</reference>
<proteinExistence type="predicted"/>
<protein>
    <submittedName>
        <fullName evidence="1">Uncharacterized protein</fullName>
    </submittedName>
</protein>
<organism evidence="1">
    <name type="scientific">Anguilla anguilla</name>
    <name type="common">European freshwater eel</name>
    <name type="synonym">Muraena anguilla</name>
    <dbReference type="NCBI Taxonomy" id="7936"/>
    <lineage>
        <taxon>Eukaryota</taxon>
        <taxon>Metazoa</taxon>
        <taxon>Chordata</taxon>
        <taxon>Craniata</taxon>
        <taxon>Vertebrata</taxon>
        <taxon>Euteleostomi</taxon>
        <taxon>Actinopterygii</taxon>
        <taxon>Neopterygii</taxon>
        <taxon>Teleostei</taxon>
        <taxon>Anguilliformes</taxon>
        <taxon>Anguillidae</taxon>
        <taxon>Anguilla</taxon>
    </lineage>
</organism>
<accession>A0A0E9VMX9</accession>
<evidence type="ECO:0000313" key="1">
    <source>
        <dbReference type="EMBL" id="JAH78740.1"/>
    </source>
</evidence>
<reference evidence="1" key="1">
    <citation type="submission" date="2014-11" db="EMBL/GenBank/DDBJ databases">
        <authorList>
            <person name="Amaro Gonzalez C."/>
        </authorList>
    </citation>
    <scope>NUCLEOTIDE SEQUENCE</scope>
</reference>
<name>A0A0E9VMX9_ANGAN</name>
<sequence length="27" mass="3253">MEQNPLYFFNELIFWHSNNTVILTPAI</sequence>
<dbReference type="AlphaFoldDB" id="A0A0E9VMX9"/>
<dbReference type="EMBL" id="GBXM01029837">
    <property type="protein sequence ID" value="JAH78740.1"/>
    <property type="molecule type" value="Transcribed_RNA"/>
</dbReference>